<organism evidence="4 5">
    <name type="scientific">Caenorhabditis remanei</name>
    <name type="common">Caenorhabditis vulgaris</name>
    <dbReference type="NCBI Taxonomy" id="31234"/>
    <lineage>
        <taxon>Eukaryota</taxon>
        <taxon>Metazoa</taxon>
        <taxon>Ecdysozoa</taxon>
        <taxon>Nematoda</taxon>
        <taxon>Chromadorea</taxon>
        <taxon>Rhabditida</taxon>
        <taxon>Rhabditina</taxon>
        <taxon>Rhabditomorpha</taxon>
        <taxon>Rhabditoidea</taxon>
        <taxon>Rhabditidae</taxon>
        <taxon>Peloderinae</taxon>
        <taxon>Caenorhabditis</taxon>
    </lineage>
</organism>
<dbReference type="PANTHER" id="PTHR16505:SF8">
    <property type="entry name" value="PROTEIN LZIC"/>
    <property type="match status" value="1"/>
</dbReference>
<dbReference type="Proteomes" id="UP000483820">
    <property type="component" value="Chromosome II"/>
</dbReference>
<evidence type="ECO:0000259" key="3">
    <source>
        <dbReference type="Pfam" id="PF06384"/>
    </source>
</evidence>
<comment type="caution">
    <text evidence="4">The sequence shown here is derived from an EMBL/GenBank/DDBJ whole genome shotgun (WGS) entry which is preliminary data.</text>
</comment>
<dbReference type="InterPro" id="IPR040065">
    <property type="entry name" value="LZIC"/>
</dbReference>
<sequence length="176" mass="20237">MGVDEALIKNAQKIVDRLIRQLAEIENEKESLDDQEYKTLREDTISQLQEYGTIVERLQGGDVSLIDDLTATKIAIRAAISKAFKTPEVMALFAGKHTGLLREKLMMTESNYRGEKISKQEYLERKFEILMALRRLEEKLTDDEQKFLRDRLETPEFQLIEANANRIFSGTLPASN</sequence>
<accession>A0A6A5HEH5</accession>
<dbReference type="CTD" id="9800152"/>
<feature type="coiled-coil region" evidence="2">
    <location>
        <begin position="8"/>
        <end position="35"/>
    </location>
</feature>
<comment type="similarity">
    <text evidence="1">Belongs to the CTNNBIP1 family.</text>
</comment>
<dbReference type="AlphaFoldDB" id="A0A6A5HEH5"/>
<protein>
    <recommendedName>
        <fullName evidence="3">Beta-catenin-interacting ICAT domain-containing protein</fullName>
    </recommendedName>
</protein>
<dbReference type="KEGG" id="crq:GCK72_006134"/>
<dbReference type="InterPro" id="IPR009428">
    <property type="entry name" value="ICAT_dom"/>
</dbReference>
<keyword evidence="2" id="KW-0175">Coiled coil</keyword>
<dbReference type="SUPFAM" id="SSF81730">
    <property type="entry name" value="beta-catenin-interacting protein ICAT"/>
    <property type="match status" value="1"/>
</dbReference>
<reference evidence="4 5" key="1">
    <citation type="submission" date="2019-12" db="EMBL/GenBank/DDBJ databases">
        <title>Chromosome-level assembly of the Caenorhabditis remanei genome.</title>
        <authorList>
            <person name="Teterina A.A."/>
            <person name="Willis J.H."/>
            <person name="Phillips P.C."/>
        </authorList>
    </citation>
    <scope>NUCLEOTIDE SEQUENCE [LARGE SCALE GENOMIC DNA]</scope>
    <source>
        <strain evidence="4 5">PX506</strain>
        <tissue evidence="4">Whole organism</tissue>
    </source>
</reference>
<proteinExistence type="inferred from homology"/>
<dbReference type="EMBL" id="WUAV01000002">
    <property type="protein sequence ID" value="KAF1766178.1"/>
    <property type="molecule type" value="Genomic_DNA"/>
</dbReference>
<evidence type="ECO:0000256" key="2">
    <source>
        <dbReference type="SAM" id="Coils"/>
    </source>
</evidence>
<feature type="domain" description="Beta-catenin-interacting ICAT" evidence="3">
    <location>
        <begin position="116"/>
        <end position="150"/>
    </location>
</feature>
<dbReference type="Gene3D" id="1.10.10.490">
    <property type="entry name" value="Beta-catenin-interacting ICAT"/>
    <property type="match status" value="1"/>
</dbReference>
<name>A0A6A5HEH5_CAERE</name>
<gene>
    <name evidence="4" type="ORF">GCK72_006134</name>
</gene>
<dbReference type="RefSeq" id="XP_003108859.2">
    <property type="nucleotide sequence ID" value="XM_003108811.2"/>
</dbReference>
<evidence type="ECO:0000313" key="4">
    <source>
        <dbReference type="EMBL" id="KAF1766178.1"/>
    </source>
</evidence>
<dbReference type="GeneID" id="9800152"/>
<evidence type="ECO:0000256" key="1">
    <source>
        <dbReference type="ARBA" id="ARBA00006505"/>
    </source>
</evidence>
<evidence type="ECO:0000313" key="5">
    <source>
        <dbReference type="Proteomes" id="UP000483820"/>
    </source>
</evidence>
<dbReference type="Pfam" id="PF06384">
    <property type="entry name" value="ICAT"/>
    <property type="match status" value="1"/>
</dbReference>
<dbReference type="PANTHER" id="PTHR16505">
    <property type="entry name" value="PROTEIN LZIC"/>
    <property type="match status" value="1"/>
</dbReference>
<dbReference type="GO" id="GO:0008013">
    <property type="term" value="F:beta-catenin binding"/>
    <property type="evidence" value="ECO:0007669"/>
    <property type="project" value="InterPro"/>
</dbReference>
<dbReference type="InterPro" id="IPR036911">
    <property type="entry name" value="ICAT_sf"/>
</dbReference>